<reference evidence="2" key="1">
    <citation type="submission" date="2019-08" db="EMBL/GenBank/DDBJ databases">
        <title>Seonamhaeicola sediminis sp. nov., isolated from marine sediment.</title>
        <authorList>
            <person name="Cao W.R."/>
        </authorList>
    </citation>
    <scope>NUCLEOTIDE SEQUENCE [LARGE SCALE GENOMIC DNA]</scope>
    <source>
        <strain evidence="2">Gy8</strain>
    </source>
</reference>
<evidence type="ECO:0000313" key="1">
    <source>
        <dbReference type="EMBL" id="TXE10074.1"/>
    </source>
</evidence>
<dbReference type="Pfam" id="PF14060">
    <property type="entry name" value="DUF4252"/>
    <property type="match status" value="1"/>
</dbReference>
<protein>
    <submittedName>
        <fullName evidence="1">DUF4252 domain-containing protein</fullName>
    </submittedName>
</protein>
<dbReference type="InterPro" id="IPR025348">
    <property type="entry name" value="DUF4252"/>
</dbReference>
<organism evidence="1 2">
    <name type="scientific">Seonamhaeicola algicola</name>
    <dbReference type="NCBI Taxonomy" id="1719036"/>
    <lineage>
        <taxon>Bacteria</taxon>
        <taxon>Pseudomonadati</taxon>
        <taxon>Bacteroidota</taxon>
        <taxon>Flavobacteriia</taxon>
        <taxon>Flavobacteriales</taxon>
        <taxon>Flavobacteriaceae</taxon>
    </lineage>
</organism>
<gene>
    <name evidence="1" type="ORF">FUA26_11405</name>
</gene>
<sequence length="180" mass="20404">MQRTFKYLCLTILTTVLFISCGDGVSLQRYYVENQENANFISQDFPISMLKIDKSSFTDAQQEAYNSVQKLNFLGFNASKDNIENYTAEITKVKSILSHEKYNDLMEVSDKGRKIMVKYIGEDDAADEVVVFATDKNMGFGIVRVLGNDMNPEKIGVLINSLQNADFDGAQIENIMNFFK</sequence>
<accession>A0A5C7AQ14</accession>
<name>A0A5C7AQ14_9FLAO</name>
<dbReference type="Proteomes" id="UP000321790">
    <property type="component" value="Unassembled WGS sequence"/>
</dbReference>
<comment type="caution">
    <text evidence="1">The sequence shown here is derived from an EMBL/GenBank/DDBJ whole genome shotgun (WGS) entry which is preliminary data.</text>
</comment>
<dbReference type="RefSeq" id="WP_147135988.1">
    <property type="nucleotide sequence ID" value="NZ_VOSC01000025.1"/>
</dbReference>
<dbReference type="EMBL" id="VOSC01000025">
    <property type="protein sequence ID" value="TXE10074.1"/>
    <property type="molecule type" value="Genomic_DNA"/>
</dbReference>
<dbReference type="OrthoDB" id="1143555at2"/>
<evidence type="ECO:0000313" key="2">
    <source>
        <dbReference type="Proteomes" id="UP000321790"/>
    </source>
</evidence>
<proteinExistence type="predicted"/>
<keyword evidence="2" id="KW-1185">Reference proteome</keyword>
<dbReference type="PROSITE" id="PS51257">
    <property type="entry name" value="PROKAR_LIPOPROTEIN"/>
    <property type="match status" value="1"/>
</dbReference>
<dbReference type="AlphaFoldDB" id="A0A5C7AQ14"/>